<sequence length="33" mass="3591">MSILYVQGGLMADDCPLCLDHDKQLGRALVCVI</sequence>
<comment type="caution">
    <text evidence="1">The sequence shown here is derived from an EMBL/GenBank/DDBJ whole genome shotgun (WGS) entry which is preliminary data.</text>
</comment>
<name>A0A7W8EBL2_9BACT</name>
<dbReference type="EMBL" id="JACHIO010000021">
    <property type="protein sequence ID" value="MBB5065942.1"/>
    <property type="molecule type" value="Genomic_DNA"/>
</dbReference>
<evidence type="ECO:0000313" key="2">
    <source>
        <dbReference type="Proteomes" id="UP000584867"/>
    </source>
</evidence>
<dbReference type="Proteomes" id="UP000584867">
    <property type="component" value="Unassembled WGS sequence"/>
</dbReference>
<gene>
    <name evidence="1" type="ORF">HDF15_004312</name>
</gene>
<organism evidence="1 2">
    <name type="scientific">Granulicella mallensis</name>
    <dbReference type="NCBI Taxonomy" id="940614"/>
    <lineage>
        <taxon>Bacteria</taxon>
        <taxon>Pseudomonadati</taxon>
        <taxon>Acidobacteriota</taxon>
        <taxon>Terriglobia</taxon>
        <taxon>Terriglobales</taxon>
        <taxon>Acidobacteriaceae</taxon>
        <taxon>Granulicella</taxon>
    </lineage>
</organism>
<protein>
    <submittedName>
        <fullName evidence="1">Uncharacterized protein</fullName>
    </submittedName>
</protein>
<proteinExistence type="predicted"/>
<accession>A0A7W8EBL2</accession>
<reference evidence="1 2" key="1">
    <citation type="submission" date="2020-08" db="EMBL/GenBank/DDBJ databases">
        <title>Genomic Encyclopedia of Type Strains, Phase IV (KMG-V): Genome sequencing to study the core and pangenomes of soil and plant-associated prokaryotes.</title>
        <authorList>
            <person name="Whitman W."/>
        </authorList>
    </citation>
    <scope>NUCLEOTIDE SEQUENCE [LARGE SCALE GENOMIC DNA]</scope>
    <source>
        <strain evidence="1 2">X5P3</strain>
    </source>
</reference>
<evidence type="ECO:0000313" key="1">
    <source>
        <dbReference type="EMBL" id="MBB5065942.1"/>
    </source>
</evidence>
<dbReference type="AlphaFoldDB" id="A0A7W8EBL2"/>